<keyword evidence="9 17" id="KW-0573">Peptidoglycan synthesis</keyword>
<keyword evidence="7 17" id="KW-0378">Hydrolase</keyword>
<feature type="transmembrane region" description="Helical" evidence="17">
    <location>
        <begin position="40"/>
        <end position="60"/>
    </location>
</feature>
<keyword evidence="13 17" id="KW-0961">Cell wall biogenesis/degradation</keyword>
<keyword evidence="10 17" id="KW-1133">Transmembrane helix</keyword>
<organism evidence="18">
    <name type="scientific">Proteinivorax tanatarense</name>
    <dbReference type="NCBI Taxonomy" id="1260629"/>
    <lineage>
        <taxon>Bacteria</taxon>
        <taxon>Bacillati</taxon>
        <taxon>Bacillota</taxon>
        <taxon>Clostridia</taxon>
        <taxon>Eubacteriales</taxon>
        <taxon>Proteinivoracaceae</taxon>
        <taxon>Proteinivorax</taxon>
    </lineage>
</organism>
<dbReference type="GO" id="GO:0071555">
    <property type="term" value="P:cell wall organization"/>
    <property type="evidence" value="ECO:0007669"/>
    <property type="project" value="UniProtKB-KW"/>
</dbReference>
<comment type="catalytic activity">
    <reaction evidence="16 17">
        <text>di-trans,octa-cis-undecaprenyl diphosphate + H2O = di-trans,octa-cis-undecaprenyl phosphate + phosphate + H(+)</text>
        <dbReference type="Rhea" id="RHEA:28094"/>
        <dbReference type="ChEBI" id="CHEBI:15377"/>
        <dbReference type="ChEBI" id="CHEBI:15378"/>
        <dbReference type="ChEBI" id="CHEBI:43474"/>
        <dbReference type="ChEBI" id="CHEBI:58405"/>
        <dbReference type="ChEBI" id="CHEBI:60392"/>
        <dbReference type="EC" id="3.6.1.27"/>
    </reaction>
</comment>
<gene>
    <name evidence="17 18" type="primary">uppP</name>
    <name evidence="18" type="ORF">PRVXT_001466</name>
</gene>
<evidence type="ECO:0000256" key="8">
    <source>
        <dbReference type="ARBA" id="ARBA00022960"/>
    </source>
</evidence>
<dbReference type="GO" id="GO:0005886">
    <property type="term" value="C:plasma membrane"/>
    <property type="evidence" value="ECO:0007669"/>
    <property type="project" value="UniProtKB-SubCell"/>
</dbReference>
<protein>
    <recommendedName>
        <fullName evidence="4 17">Undecaprenyl-diphosphatase</fullName>
        <ecNumber evidence="3 17">3.6.1.27</ecNumber>
    </recommendedName>
    <alternativeName>
        <fullName evidence="15 17">Bacitracin resistance protein</fullName>
    </alternativeName>
    <alternativeName>
        <fullName evidence="14 17">Undecaprenyl pyrophosphate phosphatase</fullName>
    </alternativeName>
</protein>
<dbReference type="HAMAP" id="MF_01006">
    <property type="entry name" value="Undec_diphosphatase"/>
    <property type="match status" value="1"/>
</dbReference>
<evidence type="ECO:0000256" key="14">
    <source>
        <dbReference type="ARBA" id="ARBA00032707"/>
    </source>
</evidence>
<feature type="transmembrane region" description="Helical" evidence="17">
    <location>
        <begin position="124"/>
        <end position="143"/>
    </location>
</feature>
<evidence type="ECO:0000256" key="5">
    <source>
        <dbReference type="ARBA" id="ARBA00022475"/>
    </source>
</evidence>
<dbReference type="PANTHER" id="PTHR30622">
    <property type="entry name" value="UNDECAPRENYL-DIPHOSPHATASE"/>
    <property type="match status" value="1"/>
</dbReference>
<evidence type="ECO:0000256" key="4">
    <source>
        <dbReference type="ARBA" id="ARBA00021581"/>
    </source>
</evidence>
<evidence type="ECO:0000256" key="6">
    <source>
        <dbReference type="ARBA" id="ARBA00022692"/>
    </source>
</evidence>
<evidence type="ECO:0000256" key="3">
    <source>
        <dbReference type="ARBA" id="ARBA00012374"/>
    </source>
</evidence>
<evidence type="ECO:0000256" key="16">
    <source>
        <dbReference type="ARBA" id="ARBA00047594"/>
    </source>
</evidence>
<evidence type="ECO:0000256" key="1">
    <source>
        <dbReference type="ARBA" id="ARBA00004651"/>
    </source>
</evidence>
<evidence type="ECO:0000256" key="11">
    <source>
        <dbReference type="ARBA" id="ARBA00023136"/>
    </source>
</evidence>
<dbReference type="GO" id="GO:0008360">
    <property type="term" value="P:regulation of cell shape"/>
    <property type="evidence" value="ECO:0007669"/>
    <property type="project" value="UniProtKB-KW"/>
</dbReference>
<feature type="transmembrane region" description="Helical" evidence="17">
    <location>
        <begin position="93"/>
        <end position="112"/>
    </location>
</feature>
<evidence type="ECO:0000256" key="17">
    <source>
        <dbReference type="HAMAP-Rule" id="MF_01006"/>
    </source>
</evidence>
<dbReference type="Pfam" id="PF02673">
    <property type="entry name" value="BacA"/>
    <property type="match status" value="1"/>
</dbReference>
<sequence length="276" mass="30385">MSLLHAIIVGLVQGLTEFIPVSSSGHLVLTQHLLGIEQPGITFEVILHFGTLVSVFWVFWDDIISLIKAALTIPKVIFGNTSFDTMKYKNERYFIFLLFLATIVTGFIGLAFEDFFKETYSSIKVVGVMLLLTGGILFLASSVRIKDKNIEKMKARDSIFVGLFQSLAILPGISRSGSTIAGALLTGLNRETAIRFSFILSIPAILGATLLELFEALQVGFDSSLIIPYITGFIVAAISGIIAIKWLVSVLNRGKLYYFSFYCWFVGITVLVLASF</sequence>
<keyword evidence="11 17" id="KW-0472">Membrane</keyword>
<evidence type="ECO:0000256" key="15">
    <source>
        <dbReference type="ARBA" id="ARBA00032932"/>
    </source>
</evidence>
<dbReference type="GO" id="GO:0050380">
    <property type="term" value="F:undecaprenyl-diphosphatase activity"/>
    <property type="evidence" value="ECO:0007669"/>
    <property type="project" value="UniProtKB-UniRule"/>
</dbReference>
<dbReference type="GO" id="GO:0009252">
    <property type="term" value="P:peptidoglycan biosynthetic process"/>
    <property type="evidence" value="ECO:0007669"/>
    <property type="project" value="UniProtKB-KW"/>
</dbReference>
<keyword evidence="12 17" id="KW-0046">Antibiotic resistance</keyword>
<comment type="function">
    <text evidence="17">Catalyzes the dephosphorylation of undecaprenyl diphosphate (UPP). Confers resistance to bacitracin.</text>
</comment>
<reference evidence="18" key="1">
    <citation type="journal article" date="2013" name="Extremophiles">
        <title>Proteinivorax tanatarense gen. nov., sp. nov., an anaerobic, haloalkaliphilic, proteolytic bacterium isolated from a decaying algal bloom, and proposal of Proteinivoraceae fam. nov.</title>
        <authorList>
            <person name="Kevbrin V."/>
            <person name="Boltyanskaya Y."/>
            <person name="Zhilina T."/>
            <person name="Kolganova T."/>
            <person name="Lavrentjeva E."/>
            <person name="Kuznetsov B."/>
        </authorList>
    </citation>
    <scope>NUCLEOTIDE SEQUENCE</scope>
    <source>
        <strain evidence="18">Z-910T</strain>
    </source>
</reference>
<evidence type="ECO:0000256" key="10">
    <source>
        <dbReference type="ARBA" id="ARBA00022989"/>
    </source>
</evidence>
<evidence type="ECO:0000256" key="2">
    <source>
        <dbReference type="ARBA" id="ARBA00010621"/>
    </source>
</evidence>
<comment type="subcellular location">
    <subcellularLocation>
        <location evidence="1 17">Cell membrane</location>
        <topology evidence="1 17">Multi-pass membrane protein</topology>
    </subcellularLocation>
</comment>
<keyword evidence="8 17" id="KW-0133">Cell shape</keyword>
<keyword evidence="5 17" id="KW-1003">Cell membrane</keyword>
<evidence type="ECO:0000256" key="7">
    <source>
        <dbReference type="ARBA" id="ARBA00022801"/>
    </source>
</evidence>
<feature type="transmembrane region" description="Helical" evidence="17">
    <location>
        <begin position="256"/>
        <end position="274"/>
    </location>
</feature>
<feature type="transmembrane region" description="Helical" evidence="17">
    <location>
        <begin position="193"/>
        <end position="214"/>
    </location>
</feature>
<dbReference type="AlphaFoldDB" id="A0AAU7VQH5"/>
<accession>A0AAU7VQH5</accession>
<comment type="miscellaneous">
    <text evidence="17">Bacitracin is thought to be involved in the inhibition of peptidoglycan synthesis by sequestering undecaprenyl diphosphate, thereby reducing the pool of lipid carrier available.</text>
</comment>
<dbReference type="RefSeq" id="WP_350345015.1">
    <property type="nucleotide sequence ID" value="NZ_CP158367.1"/>
</dbReference>
<dbReference type="EC" id="3.6.1.27" evidence="3 17"/>
<dbReference type="PANTHER" id="PTHR30622:SF2">
    <property type="entry name" value="UNDECAPRENYL-DIPHOSPHATASE"/>
    <property type="match status" value="1"/>
</dbReference>
<dbReference type="EMBL" id="CP158367">
    <property type="protein sequence ID" value="XBX76281.1"/>
    <property type="molecule type" value="Genomic_DNA"/>
</dbReference>
<evidence type="ECO:0000256" key="9">
    <source>
        <dbReference type="ARBA" id="ARBA00022984"/>
    </source>
</evidence>
<evidence type="ECO:0000256" key="12">
    <source>
        <dbReference type="ARBA" id="ARBA00023251"/>
    </source>
</evidence>
<proteinExistence type="inferred from homology"/>
<evidence type="ECO:0000313" key="18">
    <source>
        <dbReference type="EMBL" id="XBX76281.1"/>
    </source>
</evidence>
<dbReference type="InterPro" id="IPR003824">
    <property type="entry name" value="UppP"/>
</dbReference>
<name>A0AAU7VQH5_9FIRM</name>
<keyword evidence="6 17" id="KW-0812">Transmembrane</keyword>
<comment type="similarity">
    <text evidence="2 17">Belongs to the UppP family.</text>
</comment>
<feature type="transmembrane region" description="Helical" evidence="17">
    <location>
        <begin position="226"/>
        <end position="244"/>
    </location>
</feature>
<reference evidence="18" key="2">
    <citation type="submission" date="2024-06" db="EMBL/GenBank/DDBJ databases">
        <authorList>
            <person name="Petrova K.O."/>
            <person name="Toshchakov S.V."/>
            <person name="Boltjanskaja Y.V."/>
            <person name="Kevbrin V."/>
        </authorList>
    </citation>
    <scope>NUCLEOTIDE SEQUENCE</scope>
    <source>
        <strain evidence="18">Z-910T</strain>
    </source>
</reference>
<dbReference type="GO" id="GO:0046677">
    <property type="term" value="P:response to antibiotic"/>
    <property type="evidence" value="ECO:0007669"/>
    <property type="project" value="UniProtKB-UniRule"/>
</dbReference>
<dbReference type="NCBIfam" id="TIGR00753">
    <property type="entry name" value="undec_PP_bacA"/>
    <property type="match status" value="1"/>
</dbReference>
<evidence type="ECO:0000256" key="13">
    <source>
        <dbReference type="ARBA" id="ARBA00023316"/>
    </source>
</evidence>